<organism evidence="1 2">
    <name type="scientific">Nesidiocoris tenuis</name>
    <dbReference type="NCBI Taxonomy" id="355587"/>
    <lineage>
        <taxon>Eukaryota</taxon>
        <taxon>Metazoa</taxon>
        <taxon>Ecdysozoa</taxon>
        <taxon>Arthropoda</taxon>
        <taxon>Hexapoda</taxon>
        <taxon>Insecta</taxon>
        <taxon>Pterygota</taxon>
        <taxon>Neoptera</taxon>
        <taxon>Paraneoptera</taxon>
        <taxon>Hemiptera</taxon>
        <taxon>Heteroptera</taxon>
        <taxon>Panheteroptera</taxon>
        <taxon>Cimicomorpha</taxon>
        <taxon>Miridae</taxon>
        <taxon>Dicyphina</taxon>
        <taxon>Nesidiocoris</taxon>
    </lineage>
</organism>
<evidence type="ECO:0000313" key="2">
    <source>
        <dbReference type="Proteomes" id="UP001307889"/>
    </source>
</evidence>
<proteinExistence type="predicted"/>
<name>A0ABN7APL4_9HEMI</name>
<dbReference type="Proteomes" id="UP001307889">
    <property type="component" value="Chromosome 5"/>
</dbReference>
<sequence length="87" mass="10004">MPCAVVQFVHLVCEIGKIAETFATISVFFVEEKPPLKIVCDEEARVGLRSQIRQQRNTTSLVKPWELAIARRIGGFEWSYRPVLMRL</sequence>
<reference evidence="1 2" key="1">
    <citation type="submission" date="2023-09" db="EMBL/GenBank/DDBJ databases">
        <title>Nesidiocoris tenuis whole genome shotgun sequence.</title>
        <authorList>
            <person name="Shibata T."/>
            <person name="Shimoda M."/>
            <person name="Kobayashi T."/>
            <person name="Uehara T."/>
        </authorList>
    </citation>
    <scope>NUCLEOTIDE SEQUENCE [LARGE SCALE GENOMIC DNA]</scope>
    <source>
        <strain evidence="1 2">Japan</strain>
    </source>
</reference>
<accession>A0ABN7APL4</accession>
<gene>
    <name evidence="1" type="ORF">NTJ_06962</name>
</gene>
<protein>
    <submittedName>
        <fullName evidence="1">Uncharacterized protein</fullName>
    </submittedName>
</protein>
<dbReference type="EMBL" id="AP028913">
    <property type="protein sequence ID" value="BES94153.1"/>
    <property type="molecule type" value="Genomic_DNA"/>
</dbReference>
<keyword evidence="2" id="KW-1185">Reference proteome</keyword>
<evidence type="ECO:0000313" key="1">
    <source>
        <dbReference type="EMBL" id="BES94153.1"/>
    </source>
</evidence>